<evidence type="ECO:0000256" key="1">
    <source>
        <dbReference type="ARBA" id="ARBA00004123"/>
    </source>
</evidence>
<evidence type="ECO:0000256" key="6">
    <source>
        <dbReference type="RuleBase" id="RU003719"/>
    </source>
</evidence>
<dbReference type="InterPro" id="IPR006139">
    <property type="entry name" value="D-isomer_2_OHA_DH_cat_dom"/>
</dbReference>
<dbReference type="OrthoDB" id="9991913at2759"/>
<dbReference type="GO" id="GO:0051287">
    <property type="term" value="F:NAD binding"/>
    <property type="evidence" value="ECO:0007669"/>
    <property type="project" value="InterPro"/>
</dbReference>
<dbReference type="AlphaFoldDB" id="A0A814XYE3"/>
<dbReference type="InterPro" id="IPR050418">
    <property type="entry name" value="D-iso_2-hydroxyacid_DH_PdxB"/>
</dbReference>
<evidence type="ECO:0000256" key="4">
    <source>
        <dbReference type="ARBA" id="ARBA00023027"/>
    </source>
</evidence>
<proteinExistence type="inferred from homology"/>
<comment type="similarity">
    <text evidence="2 6">Belongs to the D-isomer specific 2-hydroxyacid dehydrogenase family.</text>
</comment>
<sequence length="316" mass="35111">MTSKQQIILLPPGFTDFSIEKNLLSSTPYELVVISDPTNLASYISNPLVVAVITSRVPITSEIIQCASPSCRVITRLGVGYDLLDIKACLQRNIVPCYVPDYGSNEVADHAVALLFAAHRRLSLFHRSIVEKKIWSFGITGTNLQSLNTLNLGVIGMGRIGSRFATKMRPFVKQIFSYDPLVPSSCTSNDEIFENCDIISLHIPLTTENYHLISSNSINRMKRRPVLINTSRGAIVDTKALIEALKSGQISYAALDVLENEPVIDSELITLDRIQLTPHAAWYTQQSELALRTKAIEDILRVMKGEQPLYPVPIQD</sequence>
<dbReference type="GO" id="GO:0005634">
    <property type="term" value="C:nucleus"/>
    <property type="evidence" value="ECO:0007669"/>
    <property type="project" value="UniProtKB-SubCell"/>
</dbReference>
<evidence type="ECO:0000259" key="7">
    <source>
        <dbReference type="Pfam" id="PF00389"/>
    </source>
</evidence>
<dbReference type="PROSITE" id="PS00670">
    <property type="entry name" value="D_2_HYDROXYACID_DH_2"/>
    <property type="match status" value="1"/>
</dbReference>
<dbReference type="GO" id="GO:0016616">
    <property type="term" value="F:oxidoreductase activity, acting on the CH-OH group of donors, NAD or NADP as acceptor"/>
    <property type="evidence" value="ECO:0007669"/>
    <property type="project" value="InterPro"/>
</dbReference>
<dbReference type="InterPro" id="IPR006140">
    <property type="entry name" value="D-isomer_DH_NAD-bd"/>
</dbReference>
<evidence type="ECO:0000313" key="11">
    <source>
        <dbReference type="Proteomes" id="UP000663832"/>
    </source>
</evidence>
<comment type="subcellular location">
    <subcellularLocation>
        <location evidence="1">Nucleus</location>
    </subcellularLocation>
</comment>
<dbReference type="Gene3D" id="3.40.50.720">
    <property type="entry name" value="NAD(P)-binding Rossmann-like Domain"/>
    <property type="match status" value="2"/>
</dbReference>
<dbReference type="SUPFAM" id="SSF51735">
    <property type="entry name" value="NAD(P)-binding Rossmann-fold domains"/>
    <property type="match status" value="1"/>
</dbReference>
<dbReference type="CDD" id="cd05299">
    <property type="entry name" value="CtBP_dh"/>
    <property type="match status" value="1"/>
</dbReference>
<accession>A0A814XYE3</accession>
<dbReference type="Pfam" id="PF00389">
    <property type="entry name" value="2-Hacid_dh"/>
    <property type="match status" value="1"/>
</dbReference>
<dbReference type="EMBL" id="CAJNOM010000686">
    <property type="protein sequence ID" value="CAF1541788.1"/>
    <property type="molecule type" value="Genomic_DNA"/>
</dbReference>
<evidence type="ECO:0000313" key="12">
    <source>
        <dbReference type="Proteomes" id="UP000663877"/>
    </source>
</evidence>
<dbReference type="Pfam" id="PF02826">
    <property type="entry name" value="2-Hacid_dh_C"/>
    <property type="match status" value="1"/>
</dbReference>
<evidence type="ECO:0000313" key="9">
    <source>
        <dbReference type="EMBL" id="CAF1221923.1"/>
    </source>
</evidence>
<evidence type="ECO:0000313" key="10">
    <source>
        <dbReference type="EMBL" id="CAF1541788.1"/>
    </source>
</evidence>
<feature type="domain" description="D-isomer specific 2-hydroxyacid dehydrogenase NAD-binding" evidence="8">
    <location>
        <begin position="112"/>
        <end position="281"/>
    </location>
</feature>
<evidence type="ECO:0000259" key="8">
    <source>
        <dbReference type="Pfam" id="PF02826"/>
    </source>
</evidence>
<gene>
    <name evidence="9" type="ORF">BJG266_LOCUS28031</name>
    <name evidence="10" type="ORF">QVE165_LOCUS46380</name>
</gene>
<keyword evidence="5" id="KW-0539">Nucleus</keyword>
<dbReference type="PANTHER" id="PTHR43761">
    <property type="entry name" value="D-ISOMER SPECIFIC 2-HYDROXYACID DEHYDROGENASE FAMILY PROTEIN (AFU_ORTHOLOGUE AFUA_1G13630)"/>
    <property type="match status" value="1"/>
</dbReference>
<evidence type="ECO:0000256" key="3">
    <source>
        <dbReference type="ARBA" id="ARBA00023002"/>
    </source>
</evidence>
<evidence type="ECO:0000256" key="5">
    <source>
        <dbReference type="ARBA" id="ARBA00023242"/>
    </source>
</evidence>
<dbReference type="EMBL" id="CAJNOI010000275">
    <property type="protein sequence ID" value="CAF1221923.1"/>
    <property type="molecule type" value="Genomic_DNA"/>
</dbReference>
<feature type="domain" description="D-isomer specific 2-hydroxyacid dehydrogenase catalytic" evidence="7">
    <location>
        <begin position="50"/>
        <end position="312"/>
    </location>
</feature>
<keyword evidence="11" id="KW-1185">Reference proteome</keyword>
<protein>
    <submittedName>
        <fullName evidence="9">Uncharacterized protein</fullName>
    </submittedName>
</protein>
<dbReference type="Proteomes" id="UP000663877">
    <property type="component" value="Unassembled WGS sequence"/>
</dbReference>
<dbReference type="InterPro" id="IPR029752">
    <property type="entry name" value="D-isomer_DH_CS1"/>
</dbReference>
<dbReference type="InterPro" id="IPR043322">
    <property type="entry name" value="CtBP"/>
</dbReference>
<comment type="caution">
    <text evidence="9">The sequence shown here is derived from an EMBL/GenBank/DDBJ whole genome shotgun (WGS) entry which is preliminary data.</text>
</comment>
<dbReference type="PANTHER" id="PTHR43761:SF1">
    <property type="entry name" value="D-ISOMER SPECIFIC 2-HYDROXYACID DEHYDROGENASE CATALYTIC DOMAIN-CONTAINING PROTEIN-RELATED"/>
    <property type="match status" value="1"/>
</dbReference>
<dbReference type="SUPFAM" id="SSF52283">
    <property type="entry name" value="Formate/glycerate dehydrogenase catalytic domain-like"/>
    <property type="match status" value="1"/>
</dbReference>
<dbReference type="Proteomes" id="UP000663832">
    <property type="component" value="Unassembled WGS sequence"/>
</dbReference>
<evidence type="ECO:0000256" key="2">
    <source>
        <dbReference type="ARBA" id="ARBA00005854"/>
    </source>
</evidence>
<dbReference type="GO" id="GO:0003714">
    <property type="term" value="F:transcription corepressor activity"/>
    <property type="evidence" value="ECO:0007669"/>
    <property type="project" value="InterPro"/>
</dbReference>
<name>A0A814XYE3_9BILA</name>
<reference evidence="9" key="1">
    <citation type="submission" date="2021-02" db="EMBL/GenBank/DDBJ databases">
        <authorList>
            <person name="Nowell W R."/>
        </authorList>
    </citation>
    <scope>NUCLEOTIDE SEQUENCE</scope>
</reference>
<dbReference type="InterPro" id="IPR036291">
    <property type="entry name" value="NAD(P)-bd_dom_sf"/>
</dbReference>
<dbReference type="InterPro" id="IPR029753">
    <property type="entry name" value="D-isomer_DH_CS"/>
</dbReference>
<dbReference type="PROSITE" id="PS00065">
    <property type="entry name" value="D_2_HYDROXYACID_DH_1"/>
    <property type="match status" value="1"/>
</dbReference>
<keyword evidence="4" id="KW-0520">NAD</keyword>
<keyword evidence="3 6" id="KW-0560">Oxidoreductase</keyword>
<organism evidence="9 12">
    <name type="scientific">Adineta steineri</name>
    <dbReference type="NCBI Taxonomy" id="433720"/>
    <lineage>
        <taxon>Eukaryota</taxon>
        <taxon>Metazoa</taxon>
        <taxon>Spiralia</taxon>
        <taxon>Gnathifera</taxon>
        <taxon>Rotifera</taxon>
        <taxon>Eurotatoria</taxon>
        <taxon>Bdelloidea</taxon>
        <taxon>Adinetida</taxon>
        <taxon>Adinetidae</taxon>
        <taxon>Adineta</taxon>
    </lineage>
</organism>